<sequence>MALPPHDLGTTGSYTPEIRHSAAEFSRESEFHSHILTAITSSEHHRELIYINAIPLWGGNVVRFLNEAVETRPVRKHYNPSTHVFWVRVMPVELHDCH</sequence>
<gene>
    <name evidence="1" type="ORF">AJ80_06415</name>
</gene>
<reference evidence="1 2" key="1">
    <citation type="submission" date="2017-10" db="EMBL/GenBank/DDBJ databases">
        <title>Comparative genomics in systemic dimorphic fungi from Ajellomycetaceae.</title>
        <authorList>
            <person name="Munoz J.F."/>
            <person name="Mcewen J.G."/>
            <person name="Clay O.K."/>
            <person name="Cuomo C.A."/>
        </authorList>
    </citation>
    <scope>NUCLEOTIDE SEQUENCE [LARGE SCALE GENOMIC DNA]</scope>
    <source>
        <strain evidence="1 2">UAMH7299</strain>
    </source>
</reference>
<evidence type="ECO:0000313" key="1">
    <source>
        <dbReference type="EMBL" id="PGH13169.1"/>
    </source>
</evidence>
<name>A0A2B7XW41_POLH7</name>
<dbReference type="OrthoDB" id="76567at2759"/>
<dbReference type="EMBL" id="PDNA01000107">
    <property type="protein sequence ID" value="PGH13169.1"/>
    <property type="molecule type" value="Genomic_DNA"/>
</dbReference>
<dbReference type="Proteomes" id="UP000224634">
    <property type="component" value="Unassembled WGS sequence"/>
</dbReference>
<protein>
    <submittedName>
        <fullName evidence="1">Uncharacterized protein</fullName>
    </submittedName>
</protein>
<comment type="caution">
    <text evidence="1">The sequence shown here is derived from an EMBL/GenBank/DDBJ whole genome shotgun (WGS) entry which is preliminary data.</text>
</comment>
<evidence type="ECO:0000313" key="2">
    <source>
        <dbReference type="Proteomes" id="UP000224634"/>
    </source>
</evidence>
<dbReference type="AlphaFoldDB" id="A0A2B7XW41"/>
<proteinExistence type="predicted"/>
<accession>A0A2B7XW41</accession>
<organism evidence="1 2">
    <name type="scientific">Polytolypa hystricis (strain UAMH7299)</name>
    <dbReference type="NCBI Taxonomy" id="1447883"/>
    <lineage>
        <taxon>Eukaryota</taxon>
        <taxon>Fungi</taxon>
        <taxon>Dikarya</taxon>
        <taxon>Ascomycota</taxon>
        <taxon>Pezizomycotina</taxon>
        <taxon>Eurotiomycetes</taxon>
        <taxon>Eurotiomycetidae</taxon>
        <taxon>Onygenales</taxon>
        <taxon>Onygenales incertae sedis</taxon>
        <taxon>Polytolypa</taxon>
    </lineage>
</organism>
<keyword evidence="2" id="KW-1185">Reference proteome</keyword>